<dbReference type="EC" id="3.6.1.66" evidence="7"/>
<feature type="binding site" evidence="7">
    <location>
        <begin position="8"/>
        <end position="13"/>
    </location>
    <ligand>
        <name>substrate</name>
    </ligand>
</feature>
<keyword evidence="5 7" id="KW-0460">Magnesium</keyword>
<dbReference type="InterPro" id="IPR002637">
    <property type="entry name" value="RdgB/HAM1"/>
</dbReference>
<dbReference type="RefSeq" id="WP_308984697.1">
    <property type="nucleotide sequence ID" value="NZ_JARXIC010000009.1"/>
</dbReference>
<feature type="active site" description="Proton acceptor" evidence="7">
    <location>
        <position position="72"/>
    </location>
</feature>
<keyword evidence="2 7" id="KW-0479">Metal-binding</keyword>
<evidence type="ECO:0000256" key="3">
    <source>
        <dbReference type="ARBA" id="ARBA00022741"/>
    </source>
</evidence>
<dbReference type="InterPro" id="IPR020922">
    <property type="entry name" value="dITP/XTP_pyrophosphatase"/>
</dbReference>
<evidence type="ECO:0000256" key="4">
    <source>
        <dbReference type="ARBA" id="ARBA00022801"/>
    </source>
</evidence>
<evidence type="ECO:0000256" key="1">
    <source>
        <dbReference type="ARBA" id="ARBA00008023"/>
    </source>
</evidence>
<dbReference type="PANTHER" id="PTHR11067">
    <property type="entry name" value="INOSINE TRIPHOSPHATE PYROPHOSPHATASE/HAM1 PROTEIN"/>
    <property type="match status" value="1"/>
</dbReference>
<comment type="catalytic activity">
    <reaction evidence="7">
        <text>ITP + H2O = IMP + diphosphate + H(+)</text>
        <dbReference type="Rhea" id="RHEA:29399"/>
        <dbReference type="ChEBI" id="CHEBI:15377"/>
        <dbReference type="ChEBI" id="CHEBI:15378"/>
        <dbReference type="ChEBI" id="CHEBI:33019"/>
        <dbReference type="ChEBI" id="CHEBI:58053"/>
        <dbReference type="ChEBI" id="CHEBI:61402"/>
        <dbReference type="EC" id="3.6.1.66"/>
    </reaction>
</comment>
<feature type="binding site" evidence="7">
    <location>
        <position position="72"/>
    </location>
    <ligand>
        <name>Mg(2+)</name>
        <dbReference type="ChEBI" id="CHEBI:18420"/>
    </ligand>
</feature>
<organism evidence="9 10">
    <name type="scientific">Thalassobacterium sedimentorum</name>
    <dbReference type="NCBI Taxonomy" id="3041258"/>
    <lineage>
        <taxon>Bacteria</taxon>
        <taxon>Pseudomonadati</taxon>
        <taxon>Verrucomicrobiota</taxon>
        <taxon>Opitutia</taxon>
        <taxon>Puniceicoccales</taxon>
        <taxon>Coraliomargaritaceae</taxon>
        <taxon>Thalassobacterium</taxon>
    </lineage>
</organism>
<accession>A0ABU1AK49</accession>
<feature type="binding site" evidence="7">
    <location>
        <position position="73"/>
    </location>
    <ligand>
        <name>substrate</name>
    </ligand>
</feature>
<dbReference type="HAMAP" id="MF_01405">
    <property type="entry name" value="Non_canon_purine_NTPase"/>
    <property type="match status" value="1"/>
</dbReference>
<gene>
    <name evidence="9" type="primary">rdgB</name>
    <name evidence="9" type="ORF">QEH59_07250</name>
</gene>
<dbReference type="Proteomes" id="UP001243717">
    <property type="component" value="Unassembled WGS sequence"/>
</dbReference>
<reference evidence="9 10" key="1">
    <citation type="submission" date="2023-04" db="EMBL/GenBank/DDBJ databases">
        <title>A novel bacteria isolated from coastal sediment.</title>
        <authorList>
            <person name="Liu X.-J."/>
            <person name="Du Z.-J."/>
        </authorList>
    </citation>
    <scope>NUCLEOTIDE SEQUENCE [LARGE SCALE GENOMIC DNA]</scope>
    <source>
        <strain evidence="9 10">SDUM461004</strain>
    </source>
</reference>
<sequence>MKQLIVATGNAHKVEEFDGLLADCGFEVHSAKVCGGMPEVVEDGGSFAANARIKALALRAQAPADAWIVSDDSGLEVDALDGAPGIYSARYAGEGANDLDNLNKLLTELAKHAEATRSARFRCVLCLIDPEGREQYFDGACEGHIASEPSGKQGFGYDPVFVPQGFTESFAELGEATKSQLSHRALAVQALRESVQG</sequence>
<evidence type="ECO:0000256" key="6">
    <source>
        <dbReference type="ARBA" id="ARBA00023080"/>
    </source>
</evidence>
<keyword evidence="6 7" id="KW-0546">Nucleotide metabolism</keyword>
<name>A0ABU1AK49_9BACT</name>
<evidence type="ECO:0000256" key="7">
    <source>
        <dbReference type="HAMAP-Rule" id="MF_01405"/>
    </source>
</evidence>
<evidence type="ECO:0000256" key="8">
    <source>
        <dbReference type="RuleBase" id="RU003781"/>
    </source>
</evidence>
<protein>
    <recommendedName>
        <fullName evidence="7">dITP/XTP pyrophosphatase</fullName>
        <ecNumber evidence="7">3.6.1.66</ecNumber>
    </recommendedName>
    <alternativeName>
        <fullName evidence="7">Non-canonical purine NTP pyrophosphatase</fullName>
    </alternativeName>
    <alternativeName>
        <fullName evidence="7">Non-standard purine NTP pyrophosphatase</fullName>
    </alternativeName>
    <alternativeName>
        <fullName evidence="7">Nucleoside-triphosphate diphosphatase</fullName>
    </alternativeName>
    <alternativeName>
        <fullName evidence="7">Nucleoside-triphosphate pyrophosphatase</fullName>
        <shortName evidence="7">NTPase</shortName>
    </alternativeName>
</protein>
<keyword evidence="3 7" id="KW-0547">Nucleotide-binding</keyword>
<comment type="catalytic activity">
    <reaction evidence="7">
        <text>XTP + H2O = XMP + diphosphate + H(+)</text>
        <dbReference type="Rhea" id="RHEA:28610"/>
        <dbReference type="ChEBI" id="CHEBI:15377"/>
        <dbReference type="ChEBI" id="CHEBI:15378"/>
        <dbReference type="ChEBI" id="CHEBI:33019"/>
        <dbReference type="ChEBI" id="CHEBI:57464"/>
        <dbReference type="ChEBI" id="CHEBI:61314"/>
        <dbReference type="EC" id="3.6.1.66"/>
    </reaction>
</comment>
<dbReference type="PANTHER" id="PTHR11067:SF9">
    <property type="entry name" value="INOSINE TRIPHOSPHATE PYROPHOSPHATASE"/>
    <property type="match status" value="1"/>
</dbReference>
<evidence type="ECO:0000313" key="10">
    <source>
        <dbReference type="Proteomes" id="UP001243717"/>
    </source>
</evidence>
<evidence type="ECO:0000256" key="5">
    <source>
        <dbReference type="ARBA" id="ARBA00022842"/>
    </source>
</evidence>
<evidence type="ECO:0000313" key="9">
    <source>
        <dbReference type="EMBL" id="MDQ8194215.1"/>
    </source>
</evidence>
<dbReference type="SUPFAM" id="SSF52972">
    <property type="entry name" value="ITPase-like"/>
    <property type="match status" value="1"/>
</dbReference>
<comment type="similarity">
    <text evidence="1 7 8">Belongs to the HAM1 NTPase family.</text>
</comment>
<dbReference type="CDD" id="cd00515">
    <property type="entry name" value="HAM1"/>
    <property type="match status" value="1"/>
</dbReference>
<comment type="subunit">
    <text evidence="7">Homodimer.</text>
</comment>
<feature type="binding site" evidence="7">
    <location>
        <begin position="155"/>
        <end position="158"/>
    </location>
    <ligand>
        <name>substrate</name>
    </ligand>
</feature>
<comment type="caution">
    <text evidence="7">Lacks conserved residue(s) required for the propagation of feature annotation.</text>
</comment>
<comment type="catalytic activity">
    <reaction evidence="7">
        <text>dITP + H2O = dIMP + diphosphate + H(+)</text>
        <dbReference type="Rhea" id="RHEA:28342"/>
        <dbReference type="ChEBI" id="CHEBI:15377"/>
        <dbReference type="ChEBI" id="CHEBI:15378"/>
        <dbReference type="ChEBI" id="CHEBI:33019"/>
        <dbReference type="ChEBI" id="CHEBI:61194"/>
        <dbReference type="ChEBI" id="CHEBI:61382"/>
        <dbReference type="EC" id="3.6.1.66"/>
    </reaction>
</comment>
<feature type="binding site" evidence="7">
    <location>
        <begin position="183"/>
        <end position="184"/>
    </location>
    <ligand>
        <name>substrate</name>
    </ligand>
</feature>
<dbReference type="EMBL" id="JARXIC010000009">
    <property type="protein sequence ID" value="MDQ8194215.1"/>
    <property type="molecule type" value="Genomic_DNA"/>
</dbReference>
<dbReference type="InterPro" id="IPR029001">
    <property type="entry name" value="ITPase-like_fam"/>
</dbReference>
<feature type="binding site" evidence="7">
    <location>
        <position position="178"/>
    </location>
    <ligand>
        <name>substrate</name>
    </ligand>
</feature>
<comment type="function">
    <text evidence="7">Pyrophosphatase that catalyzes the hydrolysis of nucleoside triphosphates to their monophosphate derivatives, with a high preference for the non-canonical purine nucleotides XTP (xanthosine triphosphate), dITP (deoxyinosine triphosphate) and ITP. Seems to function as a house-cleaning enzyme that removes non-canonical purine nucleotides from the nucleotide pool, thus preventing their incorporation into DNA/RNA and avoiding chromosomal lesions.</text>
</comment>
<keyword evidence="10" id="KW-1185">Reference proteome</keyword>
<evidence type="ECO:0000256" key="2">
    <source>
        <dbReference type="ARBA" id="ARBA00022723"/>
    </source>
</evidence>
<keyword evidence="4 7" id="KW-0378">Hydrolase</keyword>
<dbReference type="NCBIfam" id="TIGR00042">
    <property type="entry name" value="RdgB/HAM1 family non-canonical purine NTP pyrophosphatase"/>
    <property type="match status" value="1"/>
</dbReference>
<comment type="cofactor">
    <cofactor evidence="7">
        <name>Mg(2+)</name>
        <dbReference type="ChEBI" id="CHEBI:18420"/>
    </cofactor>
    <text evidence="7">Binds 1 Mg(2+) ion per subunit.</text>
</comment>
<dbReference type="Pfam" id="PF01725">
    <property type="entry name" value="Ham1p_like"/>
    <property type="match status" value="1"/>
</dbReference>
<dbReference type="Gene3D" id="3.90.950.10">
    <property type="match status" value="1"/>
</dbReference>
<comment type="caution">
    <text evidence="9">The sequence shown here is derived from an EMBL/GenBank/DDBJ whole genome shotgun (WGS) entry which is preliminary data.</text>
</comment>
<proteinExistence type="inferred from homology"/>